<sequence>MRSCLQDPSYRLLVRSLDVVCLGSTPLQWRAAIATTTMMMMAADARSHNLVGTRVLLRPAVNKRWQVNVTDDVACAPVARRRAIDKCIKLRDPGEMRNDAPTKFAVDKDMTLFSTSLDVKPQSCSFTFFMLLYTQF</sequence>
<dbReference type="Proteomes" id="UP000492821">
    <property type="component" value="Unassembled WGS sequence"/>
</dbReference>
<evidence type="ECO:0000313" key="1">
    <source>
        <dbReference type="Proteomes" id="UP000492821"/>
    </source>
</evidence>
<reference evidence="1" key="1">
    <citation type="journal article" date="2013" name="Genetics">
        <title>The draft genome and transcriptome of Panagrellus redivivus are shaped by the harsh demands of a free-living lifestyle.</title>
        <authorList>
            <person name="Srinivasan J."/>
            <person name="Dillman A.R."/>
            <person name="Macchietto M.G."/>
            <person name="Heikkinen L."/>
            <person name="Lakso M."/>
            <person name="Fracchia K.M."/>
            <person name="Antoshechkin I."/>
            <person name="Mortazavi A."/>
            <person name="Wong G."/>
            <person name="Sternberg P.W."/>
        </authorList>
    </citation>
    <scope>NUCLEOTIDE SEQUENCE [LARGE SCALE GENOMIC DNA]</scope>
    <source>
        <strain evidence="1">MT8872</strain>
    </source>
</reference>
<proteinExistence type="predicted"/>
<dbReference type="AlphaFoldDB" id="A0A7E5A0P3"/>
<protein>
    <submittedName>
        <fullName evidence="2">Secreted protein</fullName>
    </submittedName>
</protein>
<reference evidence="2" key="2">
    <citation type="submission" date="2020-10" db="UniProtKB">
        <authorList>
            <consortium name="WormBaseParasite"/>
        </authorList>
    </citation>
    <scope>IDENTIFICATION</scope>
</reference>
<evidence type="ECO:0000313" key="2">
    <source>
        <dbReference type="WBParaSite" id="Pan_g7629.t1"/>
    </source>
</evidence>
<accession>A0A7E5A0P3</accession>
<keyword evidence="1" id="KW-1185">Reference proteome</keyword>
<name>A0A7E5A0P3_PANRE</name>
<organism evidence="1 2">
    <name type="scientific">Panagrellus redivivus</name>
    <name type="common">Microworm</name>
    <dbReference type="NCBI Taxonomy" id="6233"/>
    <lineage>
        <taxon>Eukaryota</taxon>
        <taxon>Metazoa</taxon>
        <taxon>Ecdysozoa</taxon>
        <taxon>Nematoda</taxon>
        <taxon>Chromadorea</taxon>
        <taxon>Rhabditida</taxon>
        <taxon>Tylenchina</taxon>
        <taxon>Panagrolaimomorpha</taxon>
        <taxon>Panagrolaimoidea</taxon>
        <taxon>Panagrolaimidae</taxon>
        <taxon>Panagrellus</taxon>
    </lineage>
</organism>
<dbReference type="WBParaSite" id="Pan_g7629.t1">
    <property type="protein sequence ID" value="Pan_g7629.t1"/>
    <property type="gene ID" value="Pan_g7629"/>
</dbReference>